<keyword evidence="5 11" id="KW-0853">WD repeat</keyword>
<feature type="domain" description="Protein HIRA-like C-terminal" evidence="14">
    <location>
        <begin position="648"/>
        <end position="884"/>
    </location>
</feature>
<feature type="repeat" description="WD" evidence="11">
    <location>
        <begin position="72"/>
        <end position="106"/>
    </location>
</feature>
<evidence type="ECO:0000259" key="14">
    <source>
        <dbReference type="Pfam" id="PF07569"/>
    </source>
</evidence>
<evidence type="ECO:0000256" key="10">
    <source>
        <dbReference type="ARBA" id="ARBA00023242"/>
    </source>
</evidence>
<evidence type="ECO:0000256" key="2">
    <source>
        <dbReference type="ARBA" id="ARBA00004123"/>
    </source>
</evidence>
<keyword evidence="6 12" id="KW-0677">Repeat</keyword>
<dbReference type="InterPro" id="IPR036322">
    <property type="entry name" value="WD40_repeat_dom_sf"/>
</dbReference>
<dbReference type="GO" id="GO:0000785">
    <property type="term" value="C:chromatin"/>
    <property type="evidence" value="ECO:0007669"/>
    <property type="project" value="TreeGrafter"/>
</dbReference>
<keyword evidence="8 12" id="KW-0805">Transcription regulation</keyword>
<reference evidence="16" key="1">
    <citation type="submission" date="2014-08" db="EMBL/GenBank/DDBJ databases">
        <authorList>
            <person name="Sharma Rahul"/>
            <person name="Thines Marco"/>
        </authorList>
    </citation>
    <scope>NUCLEOTIDE SEQUENCE</scope>
</reference>
<dbReference type="GO" id="GO:0000417">
    <property type="term" value="C:HIR complex"/>
    <property type="evidence" value="ECO:0007669"/>
    <property type="project" value="TreeGrafter"/>
</dbReference>
<evidence type="ECO:0000256" key="8">
    <source>
        <dbReference type="ARBA" id="ARBA00023015"/>
    </source>
</evidence>
<dbReference type="AlphaFoldDB" id="A0A0F7SV95"/>
<comment type="function">
    <text evidence="1 12">Required for replication-independent chromatin assembly and for the periodic repression of histone gene transcription during the cell cycle.</text>
</comment>
<feature type="repeat" description="WD" evidence="11">
    <location>
        <begin position="25"/>
        <end position="50"/>
    </location>
</feature>
<feature type="domain" description="CAF1B/HIR1 beta-propeller" evidence="15">
    <location>
        <begin position="22"/>
        <end position="361"/>
    </location>
</feature>
<evidence type="ECO:0000256" key="11">
    <source>
        <dbReference type="PROSITE-ProRule" id="PRU00221"/>
    </source>
</evidence>
<organism evidence="16">
    <name type="scientific">Phaffia rhodozyma</name>
    <name type="common">Yeast</name>
    <name type="synonym">Xanthophyllomyces dendrorhous</name>
    <dbReference type="NCBI Taxonomy" id="264483"/>
    <lineage>
        <taxon>Eukaryota</taxon>
        <taxon>Fungi</taxon>
        <taxon>Dikarya</taxon>
        <taxon>Basidiomycota</taxon>
        <taxon>Agaricomycotina</taxon>
        <taxon>Tremellomycetes</taxon>
        <taxon>Cystofilobasidiales</taxon>
        <taxon>Mrakiaceae</taxon>
        <taxon>Phaffia</taxon>
    </lineage>
</organism>
<dbReference type="Pfam" id="PF24105">
    <property type="entry name" value="Beta-prop_CAF1B_HIR1"/>
    <property type="match status" value="1"/>
</dbReference>
<dbReference type="Pfam" id="PF07569">
    <property type="entry name" value="Hira"/>
    <property type="match status" value="1"/>
</dbReference>
<dbReference type="GO" id="GO:0006351">
    <property type="term" value="P:DNA-templated transcription"/>
    <property type="evidence" value="ECO:0007669"/>
    <property type="project" value="InterPro"/>
</dbReference>
<dbReference type="InterPro" id="IPR001680">
    <property type="entry name" value="WD40_rpt"/>
</dbReference>
<dbReference type="SUPFAM" id="SSF50978">
    <property type="entry name" value="WD40 repeat-like"/>
    <property type="match status" value="1"/>
</dbReference>
<evidence type="ECO:0000313" key="16">
    <source>
        <dbReference type="EMBL" id="CED85461.1"/>
    </source>
</evidence>
<sequence length="979" mass="107120">MKLIKPAWVKHEDAKSEGKRGRLPIYSVSVHPDGSRLATGSLDGKIRIWSTLPILDEEVEKNESNPRLLCTMTQHDGPVLCVRWAHHGRFLASGSDDKIVVIWDLDPVGGGRIFGSTDVNVETWKPLQRLVGHSSDVVDLAWSRDDAMLATVGLDSMVYVWNTATFQIIKKIAQHEDFVKGVCWDPVGEYLATQSDDKSVKIWKTSDWTLQQTIKEPFVNSPGSTFFRRLSWSPDGAFIASSNAMNRAVFTAAVIQRHGWKQDICFVGHENTVEVTAFNPRVFIPKGEKLTRNRTSCMVALGSDDRSISIWKNNEPSPLLVVTECFDGKIWDLSWTTQGRTLYACSSDGSIACFDFTKKEISGFAQEGALEVVLSTYEHFRKHSQSKTDPVSQVVSRTPAPITTAVKTLIPRMTGKTSLAEQSNPISSTLPVPVPVPLTQTITMKNGKKRIQPTMLQTGSSIVGVNQAVFGNSQAPPAISSSSSTLGVPPQMPSTSSANPGMRDIEMRTDVEQSGLSLNGKRKASGDLSELKARTRTMMGGDDLERDLRSARPEMSFVNLDQTRTGGNVLPIPSIKALLSAKFSDNADSPKIEVRNTNTGPIEISARSSNKIIWSDYLSSPVISVVATMFFAALSCEDGTLTVYSLQGRRILPTLFLDGPCSILEASKTGLSAVTALGTMYNWNIKTKTAIYASAQPNISTILRPLTSTSTKRPTIFRSSLRSNHAHVFVLSNGRALTFCQHLACWIVLSSRWWSRGSDHWESSSDRTSRTSTIVHSKRVIPQLEASIGALINQQDSETDGVDDENLKEAGRVVRQVESSANDGPSSPISFTQAITLGHLESRLHASQALGVPVDEYASYLGTYAKRLAEQGNVEKVEELLEDLAVGSIGSGNMFGADRATLSGINKSTTHTSTLTPPPIIHASTSPRFGPGIVAGRKKDHLRDVLAVLSRCPSTTKISQDWQDTIRRLSKLDSFDEPF</sequence>
<evidence type="ECO:0000256" key="12">
    <source>
        <dbReference type="RuleBase" id="RU364014"/>
    </source>
</evidence>
<dbReference type="GO" id="GO:0006338">
    <property type="term" value="P:chromatin remodeling"/>
    <property type="evidence" value="ECO:0007669"/>
    <property type="project" value="InterPro"/>
</dbReference>
<dbReference type="Gene3D" id="2.130.10.10">
    <property type="entry name" value="YVTN repeat-like/Quinoprotein amine dehydrogenase"/>
    <property type="match status" value="2"/>
</dbReference>
<dbReference type="CDD" id="cd00200">
    <property type="entry name" value="WD40"/>
    <property type="match status" value="1"/>
</dbReference>
<keyword evidence="9 12" id="KW-0804">Transcription</keyword>
<evidence type="ECO:0000256" key="6">
    <source>
        <dbReference type="ARBA" id="ARBA00022737"/>
    </source>
</evidence>
<comment type="similarity">
    <text evidence="3 12">Belongs to the WD repeat HIR1 family.</text>
</comment>
<evidence type="ECO:0000259" key="15">
    <source>
        <dbReference type="Pfam" id="PF24105"/>
    </source>
</evidence>
<dbReference type="PANTHER" id="PTHR13831">
    <property type="entry name" value="MEMBER OF THE HIR1 FAMILY OF WD-REPEAT PROTEINS"/>
    <property type="match status" value="1"/>
</dbReference>
<evidence type="ECO:0000256" key="7">
    <source>
        <dbReference type="ARBA" id="ARBA00022853"/>
    </source>
</evidence>
<dbReference type="PANTHER" id="PTHR13831:SF0">
    <property type="entry name" value="PROTEIN HIRA"/>
    <property type="match status" value="1"/>
</dbReference>
<evidence type="ECO:0000256" key="3">
    <source>
        <dbReference type="ARBA" id="ARBA00007306"/>
    </source>
</evidence>
<dbReference type="InterPro" id="IPR015943">
    <property type="entry name" value="WD40/YVTN_repeat-like_dom_sf"/>
</dbReference>
<name>A0A0F7SV95_PHARH</name>
<keyword evidence="10 12" id="KW-0539">Nucleus</keyword>
<dbReference type="GO" id="GO:0006355">
    <property type="term" value="P:regulation of DNA-templated transcription"/>
    <property type="evidence" value="ECO:0007669"/>
    <property type="project" value="InterPro"/>
</dbReference>
<feature type="repeat" description="WD" evidence="11">
    <location>
        <begin position="172"/>
        <end position="213"/>
    </location>
</feature>
<evidence type="ECO:0000256" key="1">
    <source>
        <dbReference type="ARBA" id="ARBA00002677"/>
    </source>
</evidence>
<feature type="region of interest" description="Disordered" evidence="13">
    <location>
        <begin position="476"/>
        <end position="502"/>
    </location>
</feature>
<evidence type="ECO:0000256" key="5">
    <source>
        <dbReference type="ARBA" id="ARBA00022574"/>
    </source>
</evidence>
<dbReference type="GO" id="GO:0005634">
    <property type="term" value="C:nucleus"/>
    <property type="evidence" value="ECO:0007669"/>
    <property type="project" value="UniProtKB-SubCell"/>
</dbReference>
<dbReference type="PRINTS" id="PR00320">
    <property type="entry name" value="GPROTEINBRPT"/>
</dbReference>
<evidence type="ECO:0000256" key="13">
    <source>
        <dbReference type="SAM" id="MobiDB-lite"/>
    </source>
</evidence>
<protein>
    <recommendedName>
        <fullName evidence="12">Protein HIR</fullName>
    </recommendedName>
</protein>
<dbReference type="InterPro" id="IPR011494">
    <property type="entry name" value="HIRA-like_C"/>
</dbReference>
<keyword evidence="7 12" id="KW-0156">Chromatin regulator</keyword>
<dbReference type="SMART" id="SM00320">
    <property type="entry name" value="WD40"/>
    <property type="match status" value="6"/>
</dbReference>
<dbReference type="InterPro" id="IPR055410">
    <property type="entry name" value="Beta-prop_CAF1B_HIR1"/>
</dbReference>
<comment type="subcellular location">
    <subcellularLocation>
        <location evidence="2 12">Nucleus</location>
    </subcellularLocation>
</comment>
<dbReference type="GO" id="GO:0031491">
    <property type="term" value="F:nucleosome binding"/>
    <property type="evidence" value="ECO:0007669"/>
    <property type="project" value="TreeGrafter"/>
</dbReference>
<keyword evidence="4 12" id="KW-0678">Repressor</keyword>
<dbReference type="InterPro" id="IPR020472">
    <property type="entry name" value="WD40_PAC1"/>
</dbReference>
<dbReference type="PROSITE" id="PS00678">
    <property type="entry name" value="WD_REPEATS_1"/>
    <property type="match status" value="1"/>
</dbReference>
<evidence type="ECO:0000256" key="4">
    <source>
        <dbReference type="ARBA" id="ARBA00022491"/>
    </source>
</evidence>
<dbReference type="PROSITE" id="PS50082">
    <property type="entry name" value="WD_REPEATS_2"/>
    <property type="match status" value="4"/>
</dbReference>
<evidence type="ECO:0000256" key="9">
    <source>
        <dbReference type="ARBA" id="ARBA00023163"/>
    </source>
</evidence>
<dbReference type="InterPro" id="IPR031120">
    <property type="entry name" value="HIR1-like"/>
</dbReference>
<dbReference type="PROSITE" id="PS50294">
    <property type="entry name" value="WD_REPEATS_REGION"/>
    <property type="match status" value="4"/>
</dbReference>
<dbReference type="InterPro" id="IPR019775">
    <property type="entry name" value="WD40_repeat_CS"/>
</dbReference>
<accession>A0A0F7SV95</accession>
<dbReference type="EMBL" id="LN483332">
    <property type="protein sequence ID" value="CED85461.1"/>
    <property type="molecule type" value="Genomic_DNA"/>
</dbReference>
<dbReference type="Pfam" id="PF09453">
    <property type="entry name" value="HIRA_B"/>
    <property type="match status" value="1"/>
</dbReference>
<dbReference type="InterPro" id="IPR019015">
    <property type="entry name" value="HIRA_B_motif"/>
</dbReference>
<feature type="repeat" description="WD" evidence="11">
    <location>
        <begin position="130"/>
        <end position="171"/>
    </location>
</feature>
<proteinExistence type="inferred from homology"/>